<feature type="disulfide bond" evidence="1">
    <location>
        <begin position="186"/>
        <end position="195"/>
    </location>
</feature>
<dbReference type="Pfam" id="PF00008">
    <property type="entry name" value="EGF"/>
    <property type="match status" value="1"/>
</dbReference>
<keyword evidence="2" id="KW-1133">Transmembrane helix</keyword>
<feature type="domain" description="EGF-like" evidence="4">
    <location>
        <begin position="198"/>
        <end position="236"/>
    </location>
</feature>
<dbReference type="PANTHER" id="PTHR24033:SF151">
    <property type="entry name" value="NOTCH 2"/>
    <property type="match status" value="1"/>
</dbReference>
<evidence type="ECO:0000313" key="6">
    <source>
        <dbReference type="EMBL" id="CAF1254748.1"/>
    </source>
</evidence>
<feature type="signal peptide" evidence="3">
    <location>
        <begin position="1"/>
        <end position="24"/>
    </location>
</feature>
<sequence>MFSRSVSLLLLVNLYLILTQVNLSIEIDDVDFANLIEWYNFSIFVCGNESTIEVHLFDCELPMEVLENFDNATCYPTTIQSTQQTTTTMDIQLIINKCPDPNYIGSYCNVTNDKCISMEPCENNAECISNSSYPLGYHCQCLSDEYSGYNCENDNRDCKNDTCWHDGKCIQDSIAIDNKTTFVCLCRQGYEGLNCELVSNMCTNITCENRGACRSSELSWQCHCVDPTVYSGVYCEHESKSLVVKKALGKSFASIAIAAIVVVFLFVIVMDVLKYGFMIDPVERERQLMKDERKKKKKKKVDKKIHGRIAIRFVYIDSSNN</sequence>
<dbReference type="AlphaFoldDB" id="A0A813PSA7"/>
<dbReference type="Proteomes" id="UP000663828">
    <property type="component" value="Unassembled WGS sequence"/>
</dbReference>
<feature type="transmembrane region" description="Helical" evidence="2">
    <location>
        <begin position="252"/>
        <end position="277"/>
    </location>
</feature>
<evidence type="ECO:0000313" key="5">
    <source>
        <dbReference type="EMBL" id="CAF0759798.1"/>
    </source>
</evidence>
<keyword evidence="7" id="KW-1185">Reference proteome</keyword>
<dbReference type="EMBL" id="CAJNOJ010000182">
    <property type="protein sequence ID" value="CAF1254748.1"/>
    <property type="molecule type" value="Genomic_DNA"/>
</dbReference>
<proteinExistence type="predicted"/>
<dbReference type="SUPFAM" id="SSF57196">
    <property type="entry name" value="EGF/Laminin"/>
    <property type="match status" value="1"/>
</dbReference>
<evidence type="ECO:0000259" key="4">
    <source>
        <dbReference type="PROSITE" id="PS50026"/>
    </source>
</evidence>
<evidence type="ECO:0000256" key="1">
    <source>
        <dbReference type="PROSITE-ProRule" id="PRU00076"/>
    </source>
</evidence>
<keyword evidence="3" id="KW-0732">Signal</keyword>
<gene>
    <name evidence="6" type="ORF">EDS130_LOCUS28181</name>
    <name evidence="5" type="ORF">XAT740_LOCUS872</name>
</gene>
<dbReference type="Proteomes" id="UP000663852">
    <property type="component" value="Unassembled WGS sequence"/>
</dbReference>
<protein>
    <recommendedName>
        <fullName evidence="4">EGF-like domain-containing protein</fullName>
    </recommendedName>
</protein>
<dbReference type="InterPro" id="IPR000742">
    <property type="entry name" value="EGF"/>
</dbReference>
<accession>A0A813PSA7</accession>
<comment type="caution">
    <text evidence="1">Lacks conserved residue(s) required for the propagation of feature annotation.</text>
</comment>
<dbReference type="PROSITE" id="PS01186">
    <property type="entry name" value="EGF_2"/>
    <property type="match status" value="1"/>
</dbReference>
<organism evidence="5 7">
    <name type="scientific">Adineta ricciae</name>
    <name type="common">Rotifer</name>
    <dbReference type="NCBI Taxonomy" id="249248"/>
    <lineage>
        <taxon>Eukaryota</taxon>
        <taxon>Metazoa</taxon>
        <taxon>Spiralia</taxon>
        <taxon>Gnathifera</taxon>
        <taxon>Rotifera</taxon>
        <taxon>Eurotatoria</taxon>
        <taxon>Bdelloidea</taxon>
        <taxon>Adinetida</taxon>
        <taxon>Adinetidae</taxon>
        <taxon>Adineta</taxon>
    </lineage>
</organism>
<dbReference type="OrthoDB" id="283575at2759"/>
<dbReference type="Gene3D" id="2.10.25.10">
    <property type="entry name" value="Laminin"/>
    <property type="match status" value="2"/>
</dbReference>
<comment type="caution">
    <text evidence="5">The sequence shown here is derived from an EMBL/GenBank/DDBJ whole genome shotgun (WGS) entry which is preliminary data.</text>
</comment>
<keyword evidence="2" id="KW-0472">Membrane</keyword>
<dbReference type="EMBL" id="CAJNOR010000025">
    <property type="protein sequence ID" value="CAF0759798.1"/>
    <property type="molecule type" value="Genomic_DNA"/>
</dbReference>
<evidence type="ECO:0000256" key="3">
    <source>
        <dbReference type="SAM" id="SignalP"/>
    </source>
</evidence>
<feature type="chain" id="PRO_5036222619" description="EGF-like domain-containing protein" evidence="3">
    <location>
        <begin position="25"/>
        <end position="321"/>
    </location>
</feature>
<keyword evidence="2" id="KW-0812">Transmembrane</keyword>
<name>A0A813PSA7_ADIRI</name>
<feature type="domain" description="EGF-like" evidence="4">
    <location>
        <begin position="154"/>
        <end position="196"/>
    </location>
</feature>
<feature type="domain" description="EGF-like" evidence="4">
    <location>
        <begin position="111"/>
        <end position="152"/>
    </location>
</feature>
<dbReference type="PROSITE" id="PS00022">
    <property type="entry name" value="EGF_1"/>
    <property type="match status" value="1"/>
</dbReference>
<reference evidence="5" key="1">
    <citation type="submission" date="2021-02" db="EMBL/GenBank/DDBJ databases">
        <authorList>
            <person name="Nowell W R."/>
        </authorList>
    </citation>
    <scope>NUCLEOTIDE SEQUENCE</scope>
</reference>
<dbReference type="SMART" id="SM00181">
    <property type="entry name" value="EGF"/>
    <property type="match status" value="3"/>
</dbReference>
<dbReference type="PROSITE" id="PS50026">
    <property type="entry name" value="EGF_3"/>
    <property type="match status" value="3"/>
</dbReference>
<evidence type="ECO:0000256" key="2">
    <source>
        <dbReference type="SAM" id="Phobius"/>
    </source>
</evidence>
<keyword evidence="1" id="KW-1015">Disulfide bond</keyword>
<dbReference type="InterPro" id="IPR051830">
    <property type="entry name" value="NOTCH_homolog"/>
</dbReference>
<keyword evidence="1" id="KW-0245">EGF-like domain</keyword>
<evidence type="ECO:0000313" key="7">
    <source>
        <dbReference type="Proteomes" id="UP000663828"/>
    </source>
</evidence>
<dbReference type="PANTHER" id="PTHR24033">
    <property type="entry name" value="EGF-LIKE DOMAIN-CONTAINING PROTEIN"/>
    <property type="match status" value="1"/>
</dbReference>